<dbReference type="InterPro" id="IPR001789">
    <property type="entry name" value="Sig_transdc_resp-reg_receiver"/>
</dbReference>
<dbReference type="Gene3D" id="3.40.50.2300">
    <property type="match status" value="1"/>
</dbReference>
<accession>A0A448YUB9</accession>
<keyword evidence="12" id="KW-1185">Reference proteome</keyword>
<feature type="transmembrane region" description="Helical" evidence="8">
    <location>
        <begin position="140"/>
        <end position="158"/>
    </location>
</feature>
<keyword evidence="3 6" id="KW-0597">Phosphoprotein</keyword>
<evidence type="ECO:0000256" key="8">
    <source>
        <dbReference type="SAM" id="Phobius"/>
    </source>
</evidence>
<evidence type="ECO:0000256" key="4">
    <source>
        <dbReference type="ARBA" id="ARBA00022679"/>
    </source>
</evidence>
<dbReference type="EC" id="2.7.13.3" evidence="2"/>
<organism evidence="11 12">
    <name type="scientific">Pseudo-nitzschia multistriata</name>
    <dbReference type="NCBI Taxonomy" id="183589"/>
    <lineage>
        <taxon>Eukaryota</taxon>
        <taxon>Sar</taxon>
        <taxon>Stramenopiles</taxon>
        <taxon>Ochrophyta</taxon>
        <taxon>Bacillariophyta</taxon>
        <taxon>Bacillariophyceae</taxon>
        <taxon>Bacillariophycidae</taxon>
        <taxon>Bacillariales</taxon>
        <taxon>Bacillariaceae</taxon>
        <taxon>Pseudo-nitzschia</taxon>
    </lineage>
</organism>
<evidence type="ECO:0000313" key="11">
    <source>
        <dbReference type="EMBL" id="VEU33382.1"/>
    </source>
</evidence>
<keyword evidence="8" id="KW-0472">Membrane</keyword>
<dbReference type="PROSITE" id="PS50109">
    <property type="entry name" value="HIS_KIN"/>
    <property type="match status" value="1"/>
</dbReference>
<dbReference type="SMART" id="SM00387">
    <property type="entry name" value="HATPase_c"/>
    <property type="match status" value="1"/>
</dbReference>
<dbReference type="InterPro" id="IPR005467">
    <property type="entry name" value="His_kinase_dom"/>
</dbReference>
<feature type="transmembrane region" description="Helical" evidence="8">
    <location>
        <begin position="247"/>
        <end position="267"/>
    </location>
</feature>
<keyword evidence="4" id="KW-0808">Transferase</keyword>
<dbReference type="SMART" id="SM00448">
    <property type="entry name" value="REC"/>
    <property type="match status" value="1"/>
</dbReference>
<dbReference type="InterPro" id="IPR003594">
    <property type="entry name" value="HATPase_dom"/>
</dbReference>
<dbReference type="GO" id="GO:0000155">
    <property type="term" value="F:phosphorelay sensor kinase activity"/>
    <property type="evidence" value="ECO:0007669"/>
    <property type="project" value="InterPro"/>
</dbReference>
<dbReference type="CDD" id="cd00082">
    <property type="entry name" value="HisKA"/>
    <property type="match status" value="1"/>
</dbReference>
<dbReference type="Gene3D" id="3.30.565.10">
    <property type="entry name" value="Histidine kinase-like ATPase, C-terminal domain"/>
    <property type="match status" value="1"/>
</dbReference>
<comment type="catalytic activity">
    <reaction evidence="1">
        <text>ATP + protein L-histidine = ADP + protein N-phospho-L-histidine.</text>
        <dbReference type="EC" id="2.7.13.3"/>
    </reaction>
</comment>
<dbReference type="InterPro" id="IPR036097">
    <property type="entry name" value="HisK_dim/P_sf"/>
</dbReference>
<evidence type="ECO:0000256" key="5">
    <source>
        <dbReference type="ARBA" id="ARBA00022777"/>
    </source>
</evidence>
<dbReference type="Gene3D" id="1.10.287.130">
    <property type="match status" value="1"/>
</dbReference>
<dbReference type="PRINTS" id="PR00344">
    <property type="entry name" value="BCTRLSENSOR"/>
</dbReference>
<dbReference type="SUPFAM" id="SSF47384">
    <property type="entry name" value="Homodimeric domain of signal transducing histidine kinase"/>
    <property type="match status" value="1"/>
</dbReference>
<dbReference type="CDD" id="cd17546">
    <property type="entry name" value="REC_hyHK_CKI1_RcsC-like"/>
    <property type="match status" value="1"/>
</dbReference>
<sequence length="941" mass="103316">MKSPKYNPTYGTDNDGPSPKFLERGGRSSSVKVEESKEDGRDTMLDSVATRNNQIDSASTSTKANNDSSNRQQKPFYGDLVRAVAFTAIVPVSAYDVEKTMACQDNESDPGHCGRALFTVFLCLMVCILNWMSYTKHSNKISFLAYLFALWVCAYLNLNQWPYAGECIITNMYQGTLFGNLCNGSLTFRNHIVRMVIMFAVGTYVSIMSPFSTFKEDIILGLGGPMVLAIVFLSATKLDRTALFEHVNWNALSVLGARWVLAAIYMYHVTCEMLSMTFDGVGAQDMFRTLVKASFVACVGVASTGAFQNEIDLNEELEVKVKNRTRIIQEKSDKLHMVELALRASETAIAITDSDLRIIWLNAACEEITSPVVGRIAKNQEDKMERPSASLQDRTSLLGKPIIEVLALDTIMDEKKLANAFSKNRREDEICMNGMIYGLEVSPYNYYLSPTMESSSNNHTNDSSRFLVVLKNITAERAREIAEKTAQEEAMLAKAMADSMVTLTHELRTPMQGIMGVTGMLLHQKQNADAVTVESLKLIMASSGLLLNLINNLLDVKKVNSDMMDEFPLSSVVAASAIQDTIDFCQPLASISGVAVVTDYGETKSQGYHVVSNPLRLQQVLINLVSNAIKYTSEESEILISIQPTVMSDVELKMENALACSRENLNNKIDIKEPLASNTPVLCFSISDSGPGIAPHQADRLFRRFARLDSKPTRVLGGSNKVGQPSGTGLGLNLCQLFVQRMDGEIWATNNSTGNGATFSFFLPLAASSSIETKVMAPISVTKQFHQFERTSIRTTQLRVLMVDDVLINRKVIGRMVNQVGVADIVSVDSGENALREISENGPFDLVITDLQMPGISGTELCETIMLGKTCPTGRVPVVVGLTADTSVRVATDCKASGMSTVLYKPISVIEVEEFFETTIIQLRPGVWYGGQGNSTILSPQ</sequence>
<keyword evidence="8" id="KW-0812">Transmembrane</keyword>
<dbReference type="SUPFAM" id="SSF55874">
    <property type="entry name" value="ATPase domain of HSP90 chaperone/DNA topoisomerase II/histidine kinase"/>
    <property type="match status" value="1"/>
</dbReference>
<dbReference type="SMART" id="SM00388">
    <property type="entry name" value="HisKA"/>
    <property type="match status" value="1"/>
</dbReference>
<evidence type="ECO:0000256" key="7">
    <source>
        <dbReference type="SAM" id="MobiDB-lite"/>
    </source>
</evidence>
<reference evidence="11 12" key="1">
    <citation type="submission" date="2019-01" db="EMBL/GenBank/DDBJ databases">
        <authorList>
            <person name="Ferrante I. M."/>
        </authorList>
    </citation>
    <scope>NUCLEOTIDE SEQUENCE [LARGE SCALE GENOMIC DNA]</scope>
    <source>
        <strain evidence="11 12">B856</strain>
    </source>
</reference>
<dbReference type="SUPFAM" id="SSF52172">
    <property type="entry name" value="CheY-like"/>
    <property type="match status" value="1"/>
</dbReference>
<dbReference type="EMBL" id="CAACVS010000001">
    <property type="protein sequence ID" value="VEU33382.1"/>
    <property type="molecule type" value="Genomic_DNA"/>
</dbReference>
<dbReference type="Proteomes" id="UP000291116">
    <property type="component" value="Unassembled WGS sequence"/>
</dbReference>
<keyword evidence="5" id="KW-0418">Kinase</keyword>
<dbReference type="InterPro" id="IPR004358">
    <property type="entry name" value="Sig_transdc_His_kin-like_C"/>
</dbReference>
<dbReference type="AlphaFoldDB" id="A0A448YUB9"/>
<feature type="modified residue" description="4-aspartylphosphate" evidence="6">
    <location>
        <position position="850"/>
    </location>
</feature>
<evidence type="ECO:0000259" key="9">
    <source>
        <dbReference type="PROSITE" id="PS50109"/>
    </source>
</evidence>
<dbReference type="Pfam" id="PF00512">
    <property type="entry name" value="HisKA"/>
    <property type="match status" value="1"/>
</dbReference>
<evidence type="ECO:0000256" key="6">
    <source>
        <dbReference type="PROSITE-ProRule" id="PRU00169"/>
    </source>
</evidence>
<evidence type="ECO:0000256" key="1">
    <source>
        <dbReference type="ARBA" id="ARBA00000085"/>
    </source>
</evidence>
<dbReference type="InterPro" id="IPR003661">
    <property type="entry name" value="HisK_dim/P_dom"/>
</dbReference>
<feature type="compositionally biased region" description="Polar residues" evidence="7">
    <location>
        <begin position="49"/>
        <end position="72"/>
    </location>
</feature>
<feature type="domain" description="Histidine kinase" evidence="9">
    <location>
        <begin position="502"/>
        <end position="767"/>
    </location>
</feature>
<feature type="region of interest" description="Disordered" evidence="7">
    <location>
        <begin position="1"/>
        <end position="72"/>
    </location>
</feature>
<evidence type="ECO:0000256" key="2">
    <source>
        <dbReference type="ARBA" id="ARBA00012438"/>
    </source>
</evidence>
<dbReference type="PANTHER" id="PTHR43047:SF78">
    <property type="entry name" value="SENSORY_REGULATORY PROTEIN RPFC"/>
    <property type="match status" value="1"/>
</dbReference>
<evidence type="ECO:0000313" key="12">
    <source>
        <dbReference type="Proteomes" id="UP000291116"/>
    </source>
</evidence>
<dbReference type="OrthoDB" id="43115at2759"/>
<proteinExistence type="predicted"/>
<dbReference type="PROSITE" id="PS50110">
    <property type="entry name" value="RESPONSE_REGULATORY"/>
    <property type="match status" value="1"/>
</dbReference>
<feature type="transmembrane region" description="Helical" evidence="8">
    <location>
        <begin position="192"/>
        <end position="212"/>
    </location>
</feature>
<feature type="domain" description="Response regulatory" evidence="10">
    <location>
        <begin position="799"/>
        <end position="920"/>
    </location>
</feature>
<feature type="transmembrane region" description="Helical" evidence="8">
    <location>
        <begin position="116"/>
        <end position="134"/>
    </location>
</feature>
<name>A0A448YUB9_9STRA</name>
<dbReference type="PANTHER" id="PTHR43047">
    <property type="entry name" value="TWO-COMPONENT HISTIDINE PROTEIN KINASE"/>
    <property type="match status" value="1"/>
</dbReference>
<protein>
    <recommendedName>
        <fullName evidence="2">histidine kinase</fullName>
        <ecNumber evidence="2">2.7.13.3</ecNumber>
    </recommendedName>
</protein>
<feature type="transmembrane region" description="Helical" evidence="8">
    <location>
        <begin position="218"/>
        <end position="235"/>
    </location>
</feature>
<feature type="compositionally biased region" description="Basic and acidic residues" evidence="7">
    <location>
        <begin position="21"/>
        <end position="44"/>
    </location>
</feature>
<evidence type="ECO:0000256" key="3">
    <source>
        <dbReference type="ARBA" id="ARBA00022553"/>
    </source>
</evidence>
<evidence type="ECO:0000259" key="10">
    <source>
        <dbReference type="PROSITE" id="PS50110"/>
    </source>
</evidence>
<dbReference type="InterPro" id="IPR036890">
    <property type="entry name" value="HATPase_C_sf"/>
</dbReference>
<dbReference type="Pfam" id="PF00072">
    <property type="entry name" value="Response_reg"/>
    <property type="match status" value="1"/>
</dbReference>
<dbReference type="Pfam" id="PF02518">
    <property type="entry name" value="HATPase_c"/>
    <property type="match status" value="1"/>
</dbReference>
<keyword evidence="8" id="KW-1133">Transmembrane helix</keyword>
<gene>
    <name evidence="11" type="ORF">PSNMU_V1.4_AUG-EV-PASAV3_0001860</name>
</gene>
<dbReference type="InterPro" id="IPR011006">
    <property type="entry name" value="CheY-like_superfamily"/>
</dbReference>